<dbReference type="GO" id="GO:0008233">
    <property type="term" value="F:peptidase activity"/>
    <property type="evidence" value="ECO:0007669"/>
    <property type="project" value="UniProtKB-KW"/>
</dbReference>
<feature type="transmembrane region" description="Helical" evidence="1">
    <location>
        <begin position="27"/>
        <end position="46"/>
    </location>
</feature>
<dbReference type="Proteomes" id="UP000812031">
    <property type="component" value="Unassembled WGS sequence"/>
</dbReference>
<keyword evidence="2" id="KW-0645">Protease</keyword>
<protein>
    <submittedName>
        <fullName evidence="2">Serine protease</fullName>
    </submittedName>
</protein>
<gene>
    <name evidence="2" type="ORF">KZH69_17510</name>
</gene>
<keyword evidence="3" id="KW-1185">Reference proteome</keyword>
<keyword evidence="1" id="KW-1133">Transmembrane helix</keyword>
<evidence type="ECO:0000256" key="1">
    <source>
        <dbReference type="SAM" id="Phobius"/>
    </source>
</evidence>
<keyword evidence="1" id="KW-0472">Membrane</keyword>
<dbReference type="RefSeq" id="WP_219318777.1">
    <property type="nucleotide sequence ID" value="NZ_JAHWYN010000020.1"/>
</dbReference>
<organism evidence="2 3">
    <name type="scientific">Flavobacterium taihuense</name>
    <dbReference type="NCBI Taxonomy" id="2857508"/>
    <lineage>
        <taxon>Bacteria</taxon>
        <taxon>Pseudomonadati</taxon>
        <taxon>Bacteroidota</taxon>
        <taxon>Flavobacteriia</taxon>
        <taxon>Flavobacteriales</taxon>
        <taxon>Flavobacteriaceae</taxon>
        <taxon>Flavobacterium</taxon>
    </lineage>
</organism>
<dbReference type="Pfam" id="PF13365">
    <property type="entry name" value="Trypsin_2"/>
    <property type="match status" value="1"/>
</dbReference>
<proteinExistence type="predicted"/>
<dbReference type="EMBL" id="JAHWYN010000020">
    <property type="protein sequence ID" value="MBW4362290.1"/>
    <property type="molecule type" value="Genomic_DNA"/>
</dbReference>
<sequence>MIDNQASEEKSNANTLQSNNKGRNKKIALIIGIVFVLGIIIIPRVWAKFHKKEVVCLNNQTAIYEKYKDAVVLVKHTYALQISIKGSEPFQITVDDNSFDGKTISGTGFFVSEDGKIVTNHHVAEPWKYTEDKNEDLSDLKNHIAAVLPDSIDKKDYKTYLELHWNDYYGDEGEEEYSEEDAPVATTAEAVANVDSTSVNTEVNDLISDNQSEEKAITSQIVFTKLEDIEIVPKTVEISVALHGSKDDWLQCKVLKIADGDEVDVAILQLTSETLPASVSDIVDLDNAVKDDSSIKPGTNAILIGYPMGLQLANTRRGIKVQVYEGQINKESDGVSVQYNVTSTHGASGSPVFNECGQLIAVNYAGYDEAQGYNFGIVAKHAMSLME</sequence>
<comment type="caution">
    <text evidence="2">The sequence shown here is derived from an EMBL/GenBank/DDBJ whole genome shotgun (WGS) entry which is preliminary data.</text>
</comment>
<evidence type="ECO:0000313" key="3">
    <source>
        <dbReference type="Proteomes" id="UP000812031"/>
    </source>
</evidence>
<keyword evidence="1" id="KW-0812">Transmembrane</keyword>
<evidence type="ECO:0000313" key="2">
    <source>
        <dbReference type="EMBL" id="MBW4362290.1"/>
    </source>
</evidence>
<reference evidence="2 3" key="1">
    <citation type="submission" date="2021-07" db="EMBL/GenBank/DDBJ databases">
        <title>Flavobacterium sp. nov. isolated from sediment on the Taihu Lake.</title>
        <authorList>
            <person name="Qu J.-H."/>
        </authorList>
    </citation>
    <scope>NUCLEOTIDE SEQUENCE [LARGE SCALE GENOMIC DNA]</scope>
    <source>
        <strain evidence="2 3">NAS39</strain>
    </source>
</reference>
<dbReference type="PANTHER" id="PTHR43019">
    <property type="entry name" value="SERINE ENDOPROTEASE DEGS"/>
    <property type="match status" value="1"/>
</dbReference>
<keyword evidence="2" id="KW-0378">Hydrolase</keyword>
<dbReference type="PANTHER" id="PTHR43019:SF23">
    <property type="entry name" value="PROTEASE DO-LIKE 5, CHLOROPLASTIC"/>
    <property type="match status" value="1"/>
</dbReference>
<dbReference type="GO" id="GO:0006508">
    <property type="term" value="P:proteolysis"/>
    <property type="evidence" value="ECO:0007669"/>
    <property type="project" value="UniProtKB-KW"/>
</dbReference>
<accession>A0ABS6Y044</accession>
<name>A0ABS6Y044_9FLAO</name>